<evidence type="ECO:0000256" key="3">
    <source>
        <dbReference type="ARBA" id="ARBA00022801"/>
    </source>
</evidence>
<sequence>MGLTIKTQVLAQQRAFQLPTGITQNDYLPGEIVIKVRAASSVSARTSHAASDILTRIQKISQAEKVRPILKQTDKPSVLARQEEPEKIYRLHTNQDVVSTINQLLQLEEVVYAEPYYVLKPLAEYVPNDPEAKKAGQQSYLEAVQAYEAWALEKGNEDILIGYLDTGVEFGHQDLTGNLYRNEADPINGVDDDGDGYIDNYVGWDFANGDNDPTADYSDHGTMVAGMGSGSPDNQTGIAGLGFNTSYMPIKIFRSENNLFAFGYEAIAYAADRGCKVINLSWGGANAYSQFGQDMINYAVLEKDVVVVAAAGNSGKHENYYPASFDNVLSVAVSDDKGDIVGQTTRNYFVDLMAPGSNVYSTKNNDSYGKGSGSSFASPLVSGAAALVRAHYPELSARQVMEVLRLSSKSVYDQAKNQGYEETLGKGLLQTARALKPIKTPALRMTSFTYKNQSGAGAYAYYGDTLTVSINVQNFLSPSSGNTHITLSALSEYVTVLDSEFAPGPIDSLAIVSNASRPFQIVLHPDLPTNEQLFFRLGMEDGTYQDYQYFFIVSSSDYLTLTKNDLHITVGSNGMIGYDPTGWTWGRIQYQNQVVASEAGLLVGVDSTHLSDNLLNSFQTKARSQDFSTLEGVRFTQSSIPAYQVRSAFTDANAMNPLNIHVEQTWLTDTLNEKNFIISEYRVSNPLDSALSNVAVGVFADWNMENSEQNRTGWDAANQLGYTFSANQKVYTGFALLTGQSVNYRALDVQGLNGNELDIAEDISEGDKYRWASEGGNSSQAGVNGAGNDVAQVLSATINGLESGKGDNVAFVWVAGASLAELQAAVAEARTLYESYQGKPEWLSSINVCMDSTAFIQLAETHRFYEDALGTKLITEADQWTTSGITNDTSFYVAPLTNGFEGRIKRIVVQIKEPIAQFSVVDSLNRGWKNDTLFLDESNNTILTFQDQSANAVAWFWNFGNGYKSSKQHPQTQYTQPGTYTLELTTQSEPGCTNTLSKQITVVRRSEMPQLPDEQICGGSSTILKATNTEKIKVYTDEALSNLLYEGSEYTTDAISQTTTFYVVNSGGAIDSYPVPVVISVWKPELRITYNLDLTDLSSKYKLNIGLEGDTSAISHYDWYINEVPISQKAGFTYDFTELAQEDWHFRLVYTVESAALTCTYVLEENIVRTSGEKPDLSVLRICKGEPVTIAPTNGRTFYFYQDASLTTPIHKGETLMLDSVSVNTTIYVTSLSGLVESEPSAVDVIINQFADFKVSADTIYLSEPDMAVFQAYALDEEVEQAISWQWDLGDGQFTHQSARITPRFDSAGVYSIRLLATREDGCTNQVSKVVVVRNVASNANDIENQSLKIYPNPTRDVFYLENLLWYQKDINLSLLSLDGQFIIQQDLFYSEFPLPISLSSLAQPIHPGLYILRVQRDDKVFIRKIMIE</sequence>
<keyword evidence="2 5" id="KW-0645">Protease</keyword>
<dbReference type="InterPro" id="IPR015500">
    <property type="entry name" value="Peptidase_S8_subtilisin-rel"/>
</dbReference>
<feature type="active site" description="Charge relay system" evidence="5">
    <location>
        <position position="220"/>
    </location>
</feature>
<reference evidence="7" key="2">
    <citation type="journal article" date="2024" name="Antonie Van Leeuwenhoek">
        <title>Roseihalotalea indica gen. nov., sp. nov., a halophilic Bacteroidetes from mesopelagic Southwest Indian Ocean with higher carbohydrate metabolic potential.</title>
        <authorList>
            <person name="Chen B."/>
            <person name="Zhang M."/>
            <person name="Lin D."/>
            <person name="Ye J."/>
            <person name="Tang K."/>
        </authorList>
    </citation>
    <scope>NUCLEOTIDE SEQUENCE</scope>
    <source>
        <strain evidence="7">TK19036</strain>
    </source>
</reference>
<reference evidence="7" key="1">
    <citation type="journal article" date="2023" name="Comput. Struct. Biotechnol. J.">
        <title>Discovery of a novel marine Bacteroidetes with a rich repertoire of carbohydrate-active enzymes.</title>
        <authorList>
            <person name="Chen B."/>
            <person name="Liu G."/>
            <person name="Chen Q."/>
            <person name="Wang H."/>
            <person name="Liu L."/>
            <person name="Tang K."/>
        </authorList>
    </citation>
    <scope>NUCLEOTIDE SEQUENCE</scope>
    <source>
        <strain evidence="7">TK19036</strain>
    </source>
</reference>
<dbReference type="InterPro" id="IPR013783">
    <property type="entry name" value="Ig-like_fold"/>
</dbReference>
<dbReference type="PROSITE" id="PS50093">
    <property type="entry name" value="PKD"/>
    <property type="match status" value="2"/>
</dbReference>
<dbReference type="InterPro" id="IPR035986">
    <property type="entry name" value="PKD_dom_sf"/>
</dbReference>
<dbReference type="EMBL" id="CP120682">
    <property type="protein sequence ID" value="WKN35288.1"/>
    <property type="molecule type" value="Genomic_DNA"/>
</dbReference>
<dbReference type="CDD" id="cd00146">
    <property type="entry name" value="PKD"/>
    <property type="match status" value="2"/>
</dbReference>
<proteinExistence type="inferred from homology"/>
<dbReference type="Gene3D" id="2.60.40.10">
    <property type="entry name" value="Immunoglobulins"/>
    <property type="match status" value="2"/>
</dbReference>
<dbReference type="InterPro" id="IPR051048">
    <property type="entry name" value="Peptidase_S8/S53_subtilisin"/>
</dbReference>
<name>A0AA49JC37_9BACT</name>
<dbReference type="InterPro" id="IPR036852">
    <property type="entry name" value="Peptidase_S8/S53_dom_sf"/>
</dbReference>
<dbReference type="Pfam" id="PF19081">
    <property type="entry name" value="Ig_7"/>
    <property type="match status" value="1"/>
</dbReference>
<feature type="active site" description="Charge relay system" evidence="5">
    <location>
        <position position="165"/>
    </location>
</feature>
<dbReference type="InterPro" id="IPR000601">
    <property type="entry name" value="PKD_dom"/>
</dbReference>
<evidence type="ECO:0000259" key="6">
    <source>
        <dbReference type="PROSITE" id="PS50093"/>
    </source>
</evidence>
<dbReference type="PANTHER" id="PTHR43399:SF4">
    <property type="entry name" value="CELL WALL-ASSOCIATED PROTEASE"/>
    <property type="match status" value="1"/>
</dbReference>
<dbReference type="Pfam" id="PF18911">
    <property type="entry name" value="PKD_4"/>
    <property type="match status" value="2"/>
</dbReference>
<dbReference type="GO" id="GO:0006508">
    <property type="term" value="P:proteolysis"/>
    <property type="evidence" value="ECO:0007669"/>
    <property type="project" value="UniProtKB-KW"/>
</dbReference>
<dbReference type="NCBIfam" id="TIGR04183">
    <property type="entry name" value="Por_Secre_tail"/>
    <property type="match status" value="1"/>
</dbReference>
<comment type="similarity">
    <text evidence="1 5">Belongs to the peptidase S8 family.</text>
</comment>
<protein>
    <submittedName>
        <fullName evidence="7">S8 family serine peptidase</fullName>
    </submittedName>
</protein>
<dbReference type="SMART" id="SM00089">
    <property type="entry name" value="PKD"/>
    <property type="match status" value="2"/>
</dbReference>
<accession>A0AA49JC37</accession>
<keyword evidence="3 5" id="KW-0378">Hydrolase</keyword>
<dbReference type="PANTHER" id="PTHR43399">
    <property type="entry name" value="SUBTILISIN-RELATED"/>
    <property type="match status" value="1"/>
</dbReference>
<dbReference type="InterPro" id="IPR026444">
    <property type="entry name" value="Secre_tail"/>
</dbReference>
<dbReference type="Gene3D" id="3.40.50.200">
    <property type="entry name" value="Peptidase S8/S53 domain"/>
    <property type="match status" value="1"/>
</dbReference>
<keyword evidence="4 5" id="KW-0720">Serine protease</keyword>
<dbReference type="InterPro" id="IPR000209">
    <property type="entry name" value="Peptidase_S8/S53_dom"/>
</dbReference>
<dbReference type="InterPro" id="IPR044023">
    <property type="entry name" value="Ig_7"/>
</dbReference>
<dbReference type="PRINTS" id="PR00723">
    <property type="entry name" value="SUBTILISIN"/>
</dbReference>
<dbReference type="GO" id="GO:0004252">
    <property type="term" value="F:serine-type endopeptidase activity"/>
    <property type="evidence" value="ECO:0007669"/>
    <property type="project" value="UniProtKB-UniRule"/>
</dbReference>
<evidence type="ECO:0000256" key="1">
    <source>
        <dbReference type="ARBA" id="ARBA00011073"/>
    </source>
</evidence>
<evidence type="ECO:0000256" key="2">
    <source>
        <dbReference type="ARBA" id="ARBA00022670"/>
    </source>
</evidence>
<evidence type="ECO:0000256" key="4">
    <source>
        <dbReference type="ARBA" id="ARBA00022825"/>
    </source>
</evidence>
<feature type="domain" description="PKD" evidence="6">
    <location>
        <begin position="947"/>
        <end position="1002"/>
    </location>
</feature>
<gene>
    <name evidence="7" type="ORF">K4G66_23195</name>
</gene>
<dbReference type="Pfam" id="PF00082">
    <property type="entry name" value="Peptidase_S8"/>
    <property type="match status" value="1"/>
</dbReference>
<feature type="domain" description="PKD" evidence="6">
    <location>
        <begin position="1283"/>
        <end position="1333"/>
    </location>
</feature>
<dbReference type="PROSITE" id="PS51892">
    <property type="entry name" value="SUBTILASE"/>
    <property type="match status" value="1"/>
</dbReference>
<evidence type="ECO:0000256" key="5">
    <source>
        <dbReference type="PROSITE-ProRule" id="PRU01240"/>
    </source>
</evidence>
<organism evidence="7">
    <name type="scientific">Roseihalotalea indica</name>
    <dbReference type="NCBI Taxonomy" id="2867963"/>
    <lineage>
        <taxon>Bacteria</taxon>
        <taxon>Pseudomonadati</taxon>
        <taxon>Bacteroidota</taxon>
        <taxon>Cytophagia</taxon>
        <taxon>Cytophagales</taxon>
        <taxon>Catalimonadaceae</taxon>
        <taxon>Roseihalotalea</taxon>
    </lineage>
</organism>
<evidence type="ECO:0000313" key="7">
    <source>
        <dbReference type="EMBL" id="WKN35288.1"/>
    </source>
</evidence>
<dbReference type="InterPro" id="IPR022409">
    <property type="entry name" value="PKD/Chitinase_dom"/>
</dbReference>
<dbReference type="SUPFAM" id="SSF52743">
    <property type="entry name" value="Subtilisin-like"/>
    <property type="match status" value="1"/>
</dbReference>
<feature type="active site" description="Charge relay system" evidence="5">
    <location>
        <position position="375"/>
    </location>
</feature>
<dbReference type="SUPFAM" id="SSF49299">
    <property type="entry name" value="PKD domain"/>
    <property type="match status" value="2"/>
</dbReference>